<keyword evidence="1" id="KW-0732">Signal</keyword>
<dbReference type="EMBL" id="PVTE01000039">
    <property type="protein sequence ID" value="PRY24547.1"/>
    <property type="molecule type" value="Genomic_DNA"/>
</dbReference>
<dbReference type="RefSeq" id="WP_106140746.1">
    <property type="nucleotide sequence ID" value="NZ_PVTE01000039.1"/>
</dbReference>
<evidence type="ECO:0000256" key="1">
    <source>
        <dbReference type="SAM" id="SignalP"/>
    </source>
</evidence>
<evidence type="ECO:0000313" key="3">
    <source>
        <dbReference type="Proteomes" id="UP000238375"/>
    </source>
</evidence>
<accession>A0A2T0RTT6</accession>
<dbReference type="AlphaFoldDB" id="A0A2T0RTT6"/>
<dbReference type="OrthoDB" id="1405967at2"/>
<feature type="signal peptide" evidence="1">
    <location>
        <begin position="1"/>
        <end position="18"/>
    </location>
</feature>
<sequence>MKRLLFFALLLLSIPGWACDVCGCSGTNFYLGVLPQFQKHFVGFRYRTQRYDTFMSRHHIDQADSRESFQAIDLWVRFYPLRRVQVLAIAPYQFHQQTQGNVVRRLQGLGDATVLVNYKLIDRSRIRDSAHVVKHALLVGGGAKLATGAHRYSETDLSDVANPNFQPGTGATDLVLNGIYTLRVNRWGMNVDANARITGTNAEGYHFGNRVNGSLIGFYVKQWGATAVMPSVGLYAEYARKDHKYGVLIQETGGYLAAATLGLDAYRGNWVVGVNAQLPVQQRISDGLVQAHSRLAIHLSRMF</sequence>
<proteinExistence type="predicted"/>
<reference evidence="2 3" key="1">
    <citation type="submission" date="2018-03" db="EMBL/GenBank/DDBJ databases">
        <title>Genomic Encyclopedia of Archaeal and Bacterial Type Strains, Phase II (KMG-II): from individual species to whole genera.</title>
        <authorList>
            <person name="Goeker M."/>
        </authorList>
    </citation>
    <scope>NUCLEOTIDE SEQUENCE [LARGE SCALE GENOMIC DNA]</scope>
    <source>
        <strain evidence="2 3">DSM 28354</strain>
    </source>
</reference>
<name>A0A2T0RTT6_9BACT</name>
<evidence type="ECO:0008006" key="4">
    <source>
        <dbReference type="Google" id="ProtNLM"/>
    </source>
</evidence>
<protein>
    <recommendedName>
        <fullName evidence="4">Outer membrane beta-barrel porin/alpha-amylase</fullName>
    </recommendedName>
</protein>
<evidence type="ECO:0000313" key="2">
    <source>
        <dbReference type="EMBL" id="PRY24547.1"/>
    </source>
</evidence>
<gene>
    <name evidence="2" type="ORF">CLV58_13915</name>
</gene>
<comment type="caution">
    <text evidence="2">The sequence shown here is derived from an EMBL/GenBank/DDBJ whole genome shotgun (WGS) entry which is preliminary data.</text>
</comment>
<dbReference type="Proteomes" id="UP000238375">
    <property type="component" value="Unassembled WGS sequence"/>
</dbReference>
<keyword evidence="3" id="KW-1185">Reference proteome</keyword>
<feature type="chain" id="PRO_5015537884" description="Outer membrane beta-barrel porin/alpha-amylase" evidence="1">
    <location>
        <begin position="19"/>
        <end position="303"/>
    </location>
</feature>
<organism evidence="2 3">
    <name type="scientific">Spirosoma oryzae</name>
    <dbReference type="NCBI Taxonomy" id="1469603"/>
    <lineage>
        <taxon>Bacteria</taxon>
        <taxon>Pseudomonadati</taxon>
        <taxon>Bacteroidota</taxon>
        <taxon>Cytophagia</taxon>
        <taxon>Cytophagales</taxon>
        <taxon>Cytophagaceae</taxon>
        <taxon>Spirosoma</taxon>
    </lineage>
</organism>